<dbReference type="GO" id="GO:0000139">
    <property type="term" value="C:Golgi membrane"/>
    <property type="evidence" value="ECO:0007669"/>
    <property type="project" value="TreeGrafter"/>
</dbReference>
<keyword evidence="2" id="KW-0472">Membrane</keyword>
<dbReference type="GO" id="GO:0006886">
    <property type="term" value="P:intracellular protein transport"/>
    <property type="evidence" value="ECO:0007669"/>
    <property type="project" value="InterPro"/>
</dbReference>
<dbReference type="SUPFAM" id="SSF50978">
    <property type="entry name" value="WD40 repeat-like"/>
    <property type="match status" value="2"/>
</dbReference>
<dbReference type="GO" id="GO:0042147">
    <property type="term" value="P:retrograde transport, endosome to Golgi"/>
    <property type="evidence" value="ECO:0007669"/>
    <property type="project" value="TreeGrafter"/>
</dbReference>
<feature type="compositionally biased region" description="Polar residues" evidence="4">
    <location>
        <begin position="1148"/>
        <end position="1174"/>
    </location>
</feature>
<evidence type="ECO:0000256" key="2">
    <source>
        <dbReference type="ARBA" id="ARBA00023136"/>
    </source>
</evidence>
<proteinExistence type="predicted"/>
<dbReference type="PANTHER" id="PTHR22746">
    <property type="entry name" value="RAB6A-GEF COMPLEX PARTNER PROTEIN 1"/>
    <property type="match status" value="1"/>
</dbReference>
<dbReference type="InterPro" id="IPR040096">
    <property type="entry name" value="Ric1"/>
</dbReference>
<dbReference type="EMBL" id="UFQT01000941">
    <property type="protein sequence ID" value="SSX28125.1"/>
    <property type="molecule type" value="Genomic_DNA"/>
</dbReference>
<evidence type="ECO:0000313" key="7">
    <source>
        <dbReference type="EMBL" id="SSX28125.1"/>
    </source>
</evidence>
<comment type="subcellular location">
    <subcellularLocation>
        <location evidence="1">Membrane</location>
    </subcellularLocation>
</comment>
<evidence type="ECO:0000256" key="3">
    <source>
        <dbReference type="ARBA" id="ARBA00029879"/>
    </source>
</evidence>
<evidence type="ECO:0000256" key="4">
    <source>
        <dbReference type="SAM" id="MobiDB-lite"/>
    </source>
</evidence>
<feature type="region of interest" description="Disordered" evidence="4">
    <location>
        <begin position="1017"/>
        <end position="1055"/>
    </location>
</feature>
<dbReference type="PANTHER" id="PTHR22746:SF10">
    <property type="entry name" value="GUANINE NUCLEOTIDE EXCHANGE FACTOR SUBUNIT RIC1"/>
    <property type="match status" value="1"/>
</dbReference>
<evidence type="ECO:0000259" key="5">
    <source>
        <dbReference type="Pfam" id="PF07064"/>
    </source>
</evidence>
<dbReference type="InterPro" id="IPR036322">
    <property type="entry name" value="WD40_repeat_dom_sf"/>
</dbReference>
<name>A0A336KTY2_CULSO</name>
<dbReference type="Pfam" id="PF07064">
    <property type="entry name" value="RIC1"/>
    <property type="match status" value="1"/>
</dbReference>
<gene>
    <name evidence="6" type="primary">CSON015210</name>
</gene>
<dbReference type="OMA" id="MVYDRAM"/>
<feature type="compositionally biased region" description="Basic and acidic residues" evidence="4">
    <location>
        <begin position="1036"/>
        <end position="1045"/>
    </location>
</feature>
<feature type="region of interest" description="Disordered" evidence="4">
    <location>
        <begin position="1380"/>
        <end position="1423"/>
    </location>
</feature>
<organism evidence="6">
    <name type="scientific">Culicoides sonorensis</name>
    <name type="common">Biting midge</name>
    <dbReference type="NCBI Taxonomy" id="179676"/>
    <lineage>
        <taxon>Eukaryota</taxon>
        <taxon>Metazoa</taxon>
        <taxon>Ecdysozoa</taxon>
        <taxon>Arthropoda</taxon>
        <taxon>Hexapoda</taxon>
        <taxon>Insecta</taxon>
        <taxon>Pterygota</taxon>
        <taxon>Neoptera</taxon>
        <taxon>Endopterygota</taxon>
        <taxon>Diptera</taxon>
        <taxon>Nematocera</taxon>
        <taxon>Chironomoidea</taxon>
        <taxon>Ceratopogonidae</taxon>
        <taxon>Ceratopogoninae</taxon>
        <taxon>Culicoides</taxon>
        <taxon>Monoculicoides</taxon>
    </lineage>
</organism>
<reference evidence="6" key="1">
    <citation type="submission" date="2018-04" db="EMBL/GenBank/DDBJ databases">
        <authorList>
            <person name="Go L.Y."/>
            <person name="Mitchell J.A."/>
        </authorList>
    </citation>
    <scope>NUCLEOTIDE SEQUENCE</scope>
    <source>
        <tissue evidence="6">Whole organism</tissue>
    </source>
</reference>
<dbReference type="GO" id="GO:0005829">
    <property type="term" value="C:cytosol"/>
    <property type="evidence" value="ECO:0007669"/>
    <property type="project" value="TreeGrafter"/>
</dbReference>
<protein>
    <recommendedName>
        <fullName evidence="3">Protein RIC1 homolog</fullName>
    </recommendedName>
</protein>
<dbReference type="EMBL" id="UFQS01000941">
    <property type="protein sequence ID" value="SSX07891.1"/>
    <property type="molecule type" value="Genomic_DNA"/>
</dbReference>
<dbReference type="GO" id="GO:0034066">
    <property type="term" value="C:Ric1-Rgp1 guanyl-nucleotide exchange factor complex"/>
    <property type="evidence" value="ECO:0007669"/>
    <property type="project" value="InterPro"/>
</dbReference>
<dbReference type="Gene3D" id="2.130.10.10">
    <property type="entry name" value="YVTN repeat-like/Quinoprotein amine dehydrogenase"/>
    <property type="match status" value="1"/>
</dbReference>
<evidence type="ECO:0000256" key="1">
    <source>
        <dbReference type="ARBA" id="ARBA00004370"/>
    </source>
</evidence>
<dbReference type="VEuPathDB" id="VectorBase:CSON015210"/>
<feature type="region of interest" description="Disordered" evidence="4">
    <location>
        <begin position="1131"/>
        <end position="1174"/>
    </location>
</feature>
<dbReference type="InterPro" id="IPR009771">
    <property type="entry name" value="RIC1_C"/>
</dbReference>
<evidence type="ECO:0000313" key="6">
    <source>
        <dbReference type="EMBL" id="SSX07891.1"/>
    </source>
</evidence>
<dbReference type="Pfam" id="PF25440">
    <property type="entry name" value="Beta-prop_RIC1_2nd"/>
    <property type="match status" value="1"/>
</dbReference>
<feature type="compositionally biased region" description="Polar residues" evidence="4">
    <location>
        <begin position="1397"/>
        <end position="1423"/>
    </location>
</feature>
<reference evidence="7" key="2">
    <citation type="submission" date="2018-07" db="EMBL/GenBank/DDBJ databases">
        <authorList>
            <person name="Quirk P.G."/>
            <person name="Krulwich T.A."/>
        </authorList>
    </citation>
    <scope>NUCLEOTIDE SEQUENCE</scope>
</reference>
<dbReference type="InterPro" id="IPR015943">
    <property type="entry name" value="WD40/YVTN_repeat-like_dom_sf"/>
</dbReference>
<accession>A0A336KTY2</accession>
<feature type="domain" description="RIC1 C-terminal alpha solenoid region" evidence="5">
    <location>
        <begin position="814"/>
        <end position="978"/>
    </location>
</feature>
<sequence length="1423" mass="160352">MYFPLGWPRKLLNTSQNLLQINCDRVKILFAVLSTDTLTIWYSNKPCVPIISIKRSTKCLTRNGENILVEWKPDSTKLAVVTTGGTLLIYDLELVETAKGIYNQIDSQFSNLRRDSAELFIKEKVPSLKLTLAKEVQLFVPIKCLVCVTISHMMVAIKDGKIVRLNWNGTEERDYTLELNRTPFSINQQVSSATPIFDPGIFVVSIDYSPLLGGFAIALNDGRAAFLTAPNLKFDPNSVQGIWAPGIDDASCVSINHKYRLIAVGRKNSHVCVFTIDDLTGALELSHTMVLSSKDFPGSPDSVRQIKWTPDGCAVIISWDKGGFSLWSTFGSMLTCSLAWDYGLVSSMTSLGAYFNISSMDWSCEGYQLMIIRQTMEENRPCTELLQLDFIKSALSMNPCVSLNPFLLLQGDDKILINHNETLETIYHHNSQYKDLVLGSDDPAATPSHLQQPGTTNTDISQLDNFEIKSIYSTSFLSASKHWISVMVPTAYTNANWPVRFSALDKSGNNLAVAGRTGLALYSLTTRKWKLFGNETQEKDFVVTGGLVWWNEFIILGNYSLVGQNDEIRIYSREQKLDNKFAKIFEVSAPVMLINIYEDQLIIFTADSCISVFCLLVADDRSLELLRLQVYDIKNICIHPAFVASIFLTNLKHDSISKVNQTGSQMIPAETIVLNVAGRVLMIQKENNGNSCELMTTCLASCVECIWFFVDFPAITKKLHLKESLWLYCGGHGMRVWLPVFPREFDGHRSHRHTFMAKRIMLSFELKIYPLAISFEEAIIFGAETDTVLYTNDQNSHFSLPFSTLKRTSQVYLHQILKQLIKRNLGYNAWEIARSCSTLPYFPHSLELLLHEVLEQEATSKEPIPDALLPSVIEFIQEFPVYLQTVVQCARKTEIALWPYLFATAGKPKELFQQCMANKQLHTATNYLIILQNLESSTISKQYATLLLDASLEQKNWSLSHDLVRFLKAIDPNESDSPRTSFVLGGKLFSNAQSPPVNPDAEDLSLILTHMTPRNSFQKNFKRSDSNKPLIMQQTNDEKSREKSGDATSPTSKNQKNRTYEDLFIDPILFRHLKILLEQMDFQNLGYMSAALDIQLVTWLSKEKEKLPKIDDFVMALKKLHSALDWPKPSLNLKLNPEMDMTDGRENSPGSPNGSKTVQSSNQSSMLESRDSGYSSTFLQGIDSANLTMRESMPIREKPEDDIDSVLSEMTAVWENELVLNHQDPPIPINPPKKSKKLEVQMRYMLQIFTEANCLDFSLLLSILLLDSTSVSRVCHAAIRSASLSICRQLKNGLKDITRWSFNECLGYRSFMLGCSEEIALLDRFVTQQESIPDLPPNIYPNGIEKSPILTRSTSLDATGRKISINSNTMKNDAMFAMKTNKSESSVEETRPGIRQVDSSPQLFQGQHEPSSDQETSGQCAIM</sequence>